<keyword evidence="6 8" id="KW-0472">Membrane</keyword>
<dbReference type="InterPro" id="IPR000715">
    <property type="entry name" value="Glycosyl_transferase_4"/>
</dbReference>
<dbReference type="GO" id="GO:0005886">
    <property type="term" value="C:plasma membrane"/>
    <property type="evidence" value="ECO:0007669"/>
    <property type="project" value="UniProtKB-SubCell"/>
</dbReference>
<dbReference type="Pfam" id="PF00953">
    <property type="entry name" value="Glycos_transf_4"/>
    <property type="match status" value="1"/>
</dbReference>
<evidence type="ECO:0000256" key="2">
    <source>
        <dbReference type="ARBA" id="ARBA00022475"/>
    </source>
</evidence>
<dbReference type="PANTHER" id="PTHR22926">
    <property type="entry name" value="PHOSPHO-N-ACETYLMURAMOYL-PENTAPEPTIDE-TRANSFERASE"/>
    <property type="match status" value="1"/>
</dbReference>
<feature type="transmembrane region" description="Helical" evidence="8">
    <location>
        <begin position="230"/>
        <end position="246"/>
    </location>
</feature>
<dbReference type="PANTHER" id="PTHR22926:SF3">
    <property type="entry name" value="UNDECAPRENYL-PHOSPHATE ALPHA-N-ACETYLGLUCOSAMINYL 1-PHOSPHATE TRANSFERASE"/>
    <property type="match status" value="1"/>
</dbReference>
<accession>A0A0S6W9W2</accession>
<dbReference type="Proteomes" id="UP000030661">
    <property type="component" value="Unassembled WGS sequence"/>
</dbReference>
<feature type="transmembrane region" description="Helical" evidence="8">
    <location>
        <begin position="6"/>
        <end position="28"/>
    </location>
</feature>
<dbReference type="EMBL" id="DF820463">
    <property type="protein sequence ID" value="GAK54985.1"/>
    <property type="molecule type" value="Genomic_DNA"/>
</dbReference>
<evidence type="ECO:0000256" key="5">
    <source>
        <dbReference type="ARBA" id="ARBA00022989"/>
    </source>
</evidence>
<feature type="transmembrane region" description="Helical" evidence="8">
    <location>
        <begin position="252"/>
        <end position="273"/>
    </location>
</feature>
<evidence type="ECO:0000313" key="10">
    <source>
        <dbReference type="Proteomes" id="UP000030661"/>
    </source>
</evidence>
<evidence type="ECO:0000256" key="1">
    <source>
        <dbReference type="ARBA" id="ARBA00004651"/>
    </source>
</evidence>
<feature type="transmembrane region" description="Helical" evidence="8">
    <location>
        <begin position="55"/>
        <end position="74"/>
    </location>
</feature>
<dbReference type="GO" id="GO:0016780">
    <property type="term" value="F:phosphotransferase activity, for other substituted phosphate groups"/>
    <property type="evidence" value="ECO:0007669"/>
    <property type="project" value="InterPro"/>
</dbReference>
<dbReference type="AlphaFoldDB" id="A0A0S6W9W2"/>
<comment type="cofactor">
    <cofactor evidence="7">
        <name>Mg(2+)</name>
        <dbReference type="ChEBI" id="CHEBI:18420"/>
    </cofactor>
</comment>
<keyword evidence="7" id="KW-0479">Metal-binding</keyword>
<protein>
    <submittedName>
        <fullName evidence="9">UDP-N-acetylmuramyl pentapeptide phosphotransferase/UDP-N-acetylglucosamine-1-phosphate</fullName>
    </submittedName>
</protein>
<gene>
    <name evidence="9" type="ORF">U27_01816</name>
</gene>
<keyword evidence="3 9" id="KW-0808">Transferase</keyword>
<keyword evidence="7" id="KW-0460">Magnesium</keyword>
<dbReference type="eggNOG" id="COG0472">
    <property type="taxonomic scope" value="Bacteria"/>
</dbReference>
<organism evidence="9">
    <name type="scientific">Vecturithrix granuli</name>
    <dbReference type="NCBI Taxonomy" id="1499967"/>
    <lineage>
        <taxon>Bacteria</taxon>
        <taxon>Candidatus Moduliflexota</taxon>
        <taxon>Candidatus Vecturitrichia</taxon>
        <taxon>Candidatus Vecturitrichales</taxon>
        <taxon>Candidatus Vecturitrichaceae</taxon>
        <taxon>Candidatus Vecturithrix</taxon>
    </lineage>
</organism>
<dbReference type="GO" id="GO:0071555">
    <property type="term" value="P:cell wall organization"/>
    <property type="evidence" value="ECO:0007669"/>
    <property type="project" value="TreeGrafter"/>
</dbReference>
<evidence type="ECO:0000256" key="8">
    <source>
        <dbReference type="SAM" id="Phobius"/>
    </source>
</evidence>
<feature type="transmembrane region" description="Helical" evidence="8">
    <location>
        <begin position="147"/>
        <end position="168"/>
    </location>
</feature>
<evidence type="ECO:0000256" key="3">
    <source>
        <dbReference type="ARBA" id="ARBA00022679"/>
    </source>
</evidence>
<feature type="transmembrane region" description="Helical" evidence="8">
    <location>
        <begin position="304"/>
        <end position="323"/>
    </location>
</feature>
<keyword evidence="2" id="KW-1003">Cell membrane</keyword>
<comment type="subcellular location">
    <subcellularLocation>
        <location evidence="1">Cell membrane</location>
        <topology evidence="1">Multi-pass membrane protein</topology>
    </subcellularLocation>
</comment>
<feature type="binding site" evidence="7">
    <location>
        <position position="227"/>
    </location>
    <ligand>
        <name>Mg(2+)</name>
        <dbReference type="ChEBI" id="CHEBI:18420"/>
    </ligand>
</feature>
<feature type="transmembrane region" description="Helical" evidence="8">
    <location>
        <begin position="80"/>
        <end position="105"/>
    </location>
</feature>
<evidence type="ECO:0000313" key="9">
    <source>
        <dbReference type="EMBL" id="GAK54985.1"/>
    </source>
</evidence>
<evidence type="ECO:0000256" key="7">
    <source>
        <dbReference type="PIRSR" id="PIRSR600715-1"/>
    </source>
</evidence>
<dbReference type="GO" id="GO:0044038">
    <property type="term" value="P:cell wall macromolecule biosynthetic process"/>
    <property type="evidence" value="ECO:0007669"/>
    <property type="project" value="TreeGrafter"/>
</dbReference>
<feature type="transmembrane region" description="Helical" evidence="8">
    <location>
        <begin position="200"/>
        <end position="218"/>
    </location>
</feature>
<dbReference type="CDD" id="cd06853">
    <property type="entry name" value="GT_WecA_like"/>
    <property type="match status" value="1"/>
</dbReference>
<dbReference type="HOGENOM" id="CLU_023982_2_1_0"/>
<keyword evidence="5 8" id="KW-1133">Transmembrane helix</keyword>
<feature type="transmembrane region" description="Helical" evidence="8">
    <location>
        <begin position="117"/>
        <end position="141"/>
    </location>
</feature>
<dbReference type="GO" id="GO:0046872">
    <property type="term" value="F:metal ion binding"/>
    <property type="evidence" value="ECO:0007669"/>
    <property type="project" value="UniProtKB-KW"/>
</dbReference>
<dbReference type="STRING" id="1499967.U27_01816"/>
<proteinExistence type="predicted"/>
<keyword evidence="10" id="KW-1185">Reference proteome</keyword>
<evidence type="ECO:0000256" key="6">
    <source>
        <dbReference type="ARBA" id="ARBA00023136"/>
    </source>
</evidence>
<evidence type="ECO:0000256" key="4">
    <source>
        <dbReference type="ARBA" id="ARBA00022692"/>
    </source>
</evidence>
<sequence length="506" mass="55932">MAISNLIQDYIFISLFAFFISVILTPIIRNRCQQRNVLDFPTLARKIHTHPIPRLGGIAIYFGFFLSLLSIFLADGPVHSLFIAHLDILLSLLVTSSLIFVIGIYDDIHGATVFQKLSVQTLAAILIYFLGFKINIIAIPFVGQVNLGIWGFPLTILWFVGVTNAINFTDGVDGVASGVGFFSVSTIFILSLFLHHTLTACFAAALAGGIFGFALYNFAPASIFMGDSGSLFIGFVIAAISLHGSQKSSTAVVLLIPIVALGVPIADTLLAIIRRVGKGRSPFTADKEHIHHKLLGMGFSSRQVAFILYGVCCLLGITALLMTAVNNQVLTLILLILSVMTIGGMKMLGYTTNMMEVSTLAKKRIQEKKEFLRKQKSAQEILEEIQTTTDGVMLKKLLIRYLESLEFDTGKIAFSSIRKTFEKARGVNFSVRLSWLSPRCEEQNLPHNQIWKIQIPLVCHNQSIGELEIGKYLAPEVSSLETLFFAEHLKYAIEYALTHHQKHSAY</sequence>
<feature type="transmembrane region" description="Helical" evidence="8">
    <location>
        <begin position="329"/>
        <end position="348"/>
    </location>
</feature>
<keyword evidence="4 8" id="KW-0812">Transmembrane</keyword>
<dbReference type="GO" id="GO:0009103">
    <property type="term" value="P:lipopolysaccharide biosynthetic process"/>
    <property type="evidence" value="ECO:0007669"/>
    <property type="project" value="TreeGrafter"/>
</dbReference>
<reference evidence="9" key="1">
    <citation type="journal article" date="2015" name="PeerJ">
        <title>First genomic representation of candidate bacterial phylum KSB3 points to enhanced environmental sensing as a trigger of wastewater bulking.</title>
        <authorList>
            <person name="Sekiguchi Y."/>
            <person name="Ohashi A."/>
            <person name="Parks D.H."/>
            <person name="Yamauchi T."/>
            <person name="Tyson G.W."/>
            <person name="Hugenholtz P."/>
        </authorList>
    </citation>
    <scope>NUCLEOTIDE SEQUENCE [LARGE SCALE GENOMIC DNA]</scope>
</reference>
<feature type="transmembrane region" description="Helical" evidence="8">
    <location>
        <begin position="175"/>
        <end position="194"/>
    </location>
</feature>
<name>A0A0S6W9W2_VECG1</name>
<feature type="binding site" evidence="7">
    <location>
        <position position="167"/>
    </location>
    <ligand>
        <name>Mg(2+)</name>
        <dbReference type="ChEBI" id="CHEBI:18420"/>
    </ligand>
</feature>